<dbReference type="Proteomes" id="UP000035352">
    <property type="component" value="Chromosome"/>
</dbReference>
<evidence type="ECO:0000256" key="1">
    <source>
        <dbReference type="SAM" id="MobiDB-lite"/>
    </source>
</evidence>
<feature type="region of interest" description="Disordered" evidence="1">
    <location>
        <begin position="19"/>
        <end position="66"/>
    </location>
</feature>
<keyword evidence="3" id="KW-1185">Reference proteome</keyword>
<dbReference type="EMBL" id="CP011371">
    <property type="protein sequence ID" value="AKJ30193.1"/>
    <property type="molecule type" value="Genomic_DNA"/>
</dbReference>
<accession>A0A0G3BQD3</accession>
<gene>
    <name evidence="2" type="ORF">AAW51_3502</name>
</gene>
<dbReference type="AlphaFoldDB" id="A0A0G3BQD3"/>
<evidence type="ECO:0000313" key="2">
    <source>
        <dbReference type="EMBL" id="AKJ30193.1"/>
    </source>
</evidence>
<proteinExistence type="predicted"/>
<dbReference type="KEGG" id="pbh:AAW51_3502"/>
<evidence type="ECO:0000313" key="3">
    <source>
        <dbReference type="Proteomes" id="UP000035352"/>
    </source>
</evidence>
<reference evidence="2 3" key="1">
    <citation type="submission" date="2015-05" db="EMBL/GenBank/DDBJ databases">
        <authorList>
            <person name="Tang B."/>
            <person name="Yu Y."/>
        </authorList>
    </citation>
    <scope>NUCLEOTIDE SEQUENCE [LARGE SCALE GENOMIC DNA]</scope>
    <source>
        <strain evidence="2 3">DSM 7029</strain>
    </source>
</reference>
<sequence>MYDLELLSNITRGWRLCSRHEDAKRGAAAPASVRRTETGPVDQAREGVLSGIEQRQSSALRKGATR</sequence>
<protein>
    <submittedName>
        <fullName evidence="2">Uncharacterized protein</fullName>
    </submittedName>
</protein>
<name>A0A0G3BQD3_9BURK</name>
<organism evidence="2 3">
    <name type="scientific">Caldimonas brevitalea</name>
    <dbReference type="NCBI Taxonomy" id="413882"/>
    <lineage>
        <taxon>Bacteria</taxon>
        <taxon>Pseudomonadati</taxon>
        <taxon>Pseudomonadota</taxon>
        <taxon>Betaproteobacteria</taxon>
        <taxon>Burkholderiales</taxon>
        <taxon>Sphaerotilaceae</taxon>
        <taxon>Caldimonas</taxon>
    </lineage>
</organism>